<reference evidence="1" key="1">
    <citation type="submission" date="2013-07" db="EMBL/GenBank/DDBJ databases">
        <title>The genome of an arbuscular mycorrhizal fungus provides insights into the evolution of the oldest plant symbiosis.</title>
        <authorList>
            <consortium name="DOE Joint Genome Institute"/>
            <person name="Tisserant E."/>
            <person name="Malbreil M."/>
            <person name="Kuo A."/>
            <person name="Kohler A."/>
            <person name="Symeonidi A."/>
            <person name="Balestrini R."/>
            <person name="Charron P."/>
            <person name="Duensing N."/>
            <person name="Frei-dit-Frey N."/>
            <person name="Gianinazzi-Pearson V."/>
            <person name="Gilbert B."/>
            <person name="Handa Y."/>
            <person name="Hijri M."/>
            <person name="Kaul R."/>
            <person name="Kawaguchi M."/>
            <person name="Krajinski F."/>
            <person name="Lammers P."/>
            <person name="Lapierre D."/>
            <person name="Masclaux F.G."/>
            <person name="Murat C."/>
            <person name="Morin E."/>
            <person name="Ndikumana S."/>
            <person name="Pagni M."/>
            <person name="Petitpierre D."/>
            <person name="Requena N."/>
            <person name="Rosikiewicz P."/>
            <person name="Riley R."/>
            <person name="Saito K."/>
            <person name="San Clemente H."/>
            <person name="Shapiro H."/>
            <person name="van Tuinen D."/>
            <person name="Becard G."/>
            <person name="Bonfante P."/>
            <person name="Paszkowski U."/>
            <person name="Shachar-Hill Y."/>
            <person name="Young J.P."/>
            <person name="Sanders I.R."/>
            <person name="Henrissat B."/>
            <person name="Rensing S.A."/>
            <person name="Grigoriev I.V."/>
            <person name="Corradi N."/>
            <person name="Roux C."/>
            <person name="Martin F."/>
        </authorList>
    </citation>
    <scope>NUCLEOTIDE SEQUENCE</scope>
    <source>
        <strain evidence="1">DAOM 197198</strain>
    </source>
</reference>
<dbReference type="AlphaFoldDB" id="U9SZZ4"/>
<dbReference type="EMBL" id="KI300192">
    <property type="protein sequence ID" value="ERZ96720.1"/>
    <property type="molecule type" value="Genomic_DNA"/>
</dbReference>
<accession>U9SZZ4</accession>
<dbReference type="HOGENOM" id="CLU_1428701_0_0_1"/>
<dbReference type="VEuPathDB" id="FungiDB:RhiirFUN_012125"/>
<evidence type="ECO:0000313" key="1">
    <source>
        <dbReference type="EMBL" id="ERZ96720.1"/>
    </source>
</evidence>
<proteinExistence type="predicted"/>
<protein>
    <submittedName>
        <fullName evidence="1">Uncharacterized protein</fullName>
    </submittedName>
</protein>
<gene>
    <name evidence="1" type="ORF">GLOINDRAFT_1319</name>
</gene>
<organism evidence="1">
    <name type="scientific">Rhizophagus irregularis (strain DAOM 181602 / DAOM 197198 / MUCL 43194)</name>
    <name type="common">Arbuscular mycorrhizal fungus</name>
    <name type="synonym">Glomus intraradices</name>
    <dbReference type="NCBI Taxonomy" id="747089"/>
    <lineage>
        <taxon>Eukaryota</taxon>
        <taxon>Fungi</taxon>
        <taxon>Fungi incertae sedis</taxon>
        <taxon>Mucoromycota</taxon>
        <taxon>Glomeromycotina</taxon>
        <taxon>Glomeromycetes</taxon>
        <taxon>Glomerales</taxon>
        <taxon>Glomeraceae</taxon>
        <taxon>Rhizophagus</taxon>
    </lineage>
</organism>
<sequence length="190" mass="21496">MGQSAESVTYDLFWRYPGSCVSSTKSSIAVVNTFLQKINQNLSTKLSGSQFTKDKRKRPLEKITSQSQQNKRFKSFGKDVHKAVDELIIKHKLININVKIFNIDQDINQINDHDSDVNTGGKNPVIISEDTFYIKLAGDGYNTINIGKEKYKTLDKVSKIFAVQLADLKESEIIDGDGIHWPIKFYFSGD</sequence>
<name>U9SZZ4_RHIID</name>